<dbReference type="AlphaFoldDB" id="A0A377GJ26"/>
<sequence length="262" mass="28511">MFSFLKSKKSNGINAASDSALKNTSNTPDSTNYSLNNTKSTEPAKDTWVFIWNLTADKVGHAAVQIGGSKPKMNEEDPGEYASIHPNGIPSAGLTSVLPLPAHIATNLSQDMETLGASENTLSITDMDGPIKAKSSKEAKPLAPDHIYHFENLDNSAMSEHIKKSHEKVTSGKMGYQLFPNVNLVGFFKDSSAFISQDPIEIEMQRRISEKQMNDSEVHNCTSLVSVVLNKGGLPIEHSKIKPWVITPNGLSDELSSKTPKM</sequence>
<dbReference type="RefSeq" id="WP_058468892.1">
    <property type="nucleotide sequence ID" value="NZ_CAAAIX010000022.1"/>
</dbReference>
<gene>
    <name evidence="3" type="ORF">NCTC11401_01667</name>
    <name evidence="2" type="ORF">SAMN05421777_11343</name>
</gene>
<evidence type="ECO:0000313" key="4">
    <source>
        <dbReference type="Proteomes" id="UP000186808"/>
    </source>
</evidence>
<name>A0A377GJ26_9GAMM</name>
<accession>A0A377GJ26</accession>
<organism evidence="3 5">
    <name type="scientific">Fluoribacter gormanii</name>
    <dbReference type="NCBI Taxonomy" id="464"/>
    <lineage>
        <taxon>Bacteria</taxon>
        <taxon>Pseudomonadati</taxon>
        <taxon>Pseudomonadota</taxon>
        <taxon>Gammaproteobacteria</taxon>
        <taxon>Legionellales</taxon>
        <taxon>Legionellaceae</taxon>
        <taxon>Fluoribacter</taxon>
    </lineage>
</organism>
<reference evidence="3 5" key="2">
    <citation type="submission" date="2018-06" db="EMBL/GenBank/DDBJ databases">
        <authorList>
            <consortium name="Pathogen Informatics"/>
            <person name="Doyle S."/>
        </authorList>
    </citation>
    <scope>NUCLEOTIDE SEQUENCE [LARGE SCALE GENOMIC DNA]</scope>
    <source>
        <strain evidence="3 5">NCTC11401</strain>
    </source>
</reference>
<dbReference type="OrthoDB" id="5637541at2"/>
<feature type="region of interest" description="Disordered" evidence="1">
    <location>
        <begin position="15"/>
        <end position="39"/>
    </location>
</feature>
<keyword evidence="4" id="KW-1185">Reference proteome</keyword>
<dbReference type="Proteomes" id="UP000186808">
    <property type="component" value="Unassembled WGS sequence"/>
</dbReference>
<protein>
    <submittedName>
        <fullName evidence="3">Uncharacterized protein</fullName>
    </submittedName>
</protein>
<proteinExistence type="predicted"/>
<dbReference type="EMBL" id="FTNL01000013">
    <property type="protein sequence ID" value="SIR48078.1"/>
    <property type="molecule type" value="Genomic_DNA"/>
</dbReference>
<evidence type="ECO:0000313" key="2">
    <source>
        <dbReference type="EMBL" id="SIR48078.1"/>
    </source>
</evidence>
<dbReference type="EMBL" id="UGGV01000001">
    <property type="protein sequence ID" value="STO24849.1"/>
    <property type="molecule type" value="Genomic_DNA"/>
</dbReference>
<reference evidence="2 4" key="1">
    <citation type="submission" date="2017-01" db="EMBL/GenBank/DDBJ databases">
        <authorList>
            <person name="Varghese N."/>
            <person name="Submissions S."/>
        </authorList>
    </citation>
    <scope>NUCLEOTIDE SEQUENCE [LARGE SCALE GENOMIC DNA]</scope>
    <source>
        <strain evidence="2 4">ATCC 33342</strain>
    </source>
</reference>
<dbReference type="Proteomes" id="UP000254374">
    <property type="component" value="Unassembled WGS sequence"/>
</dbReference>
<evidence type="ECO:0000313" key="5">
    <source>
        <dbReference type="Proteomes" id="UP000254374"/>
    </source>
</evidence>
<evidence type="ECO:0000313" key="3">
    <source>
        <dbReference type="EMBL" id="STO24849.1"/>
    </source>
</evidence>
<evidence type="ECO:0000256" key="1">
    <source>
        <dbReference type="SAM" id="MobiDB-lite"/>
    </source>
</evidence>